<reference evidence="1" key="1">
    <citation type="submission" date="2019-10" db="EMBL/GenBank/DDBJ databases">
        <authorList>
            <consortium name="DOE Joint Genome Institute"/>
            <person name="Kuo A."/>
            <person name="Miyauchi S."/>
            <person name="Kiss E."/>
            <person name="Drula E."/>
            <person name="Kohler A."/>
            <person name="Sanchez-Garcia M."/>
            <person name="Andreopoulos B."/>
            <person name="Barry K.W."/>
            <person name="Bonito G."/>
            <person name="Buee M."/>
            <person name="Carver A."/>
            <person name="Chen C."/>
            <person name="Cichocki N."/>
            <person name="Clum A."/>
            <person name="Culley D."/>
            <person name="Crous P.W."/>
            <person name="Fauchery L."/>
            <person name="Girlanda M."/>
            <person name="Hayes R."/>
            <person name="Keri Z."/>
            <person name="Labutti K."/>
            <person name="Lipzen A."/>
            <person name="Lombard V."/>
            <person name="Magnuson J."/>
            <person name="Maillard F."/>
            <person name="Morin E."/>
            <person name="Murat C."/>
            <person name="Nolan M."/>
            <person name="Ohm R."/>
            <person name="Pangilinan J."/>
            <person name="Pereira M."/>
            <person name="Perotto S."/>
            <person name="Peter M."/>
            <person name="Riley R."/>
            <person name="Sitrit Y."/>
            <person name="Stielow B."/>
            <person name="Szollosi G."/>
            <person name="Zifcakova L."/>
            <person name="Stursova M."/>
            <person name="Spatafora J.W."/>
            <person name="Tedersoo L."/>
            <person name="Vaario L.-M."/>
            <person name="Yamada A."/>
            <person name="Yan M."/>
            <person name="Wang P."/>
            <person name="Xu J."/>
            <person name="Bruns T."/>
            <person name="Baldrian P."/>
            <person name="Vilgalys R."/>
            <person name="Henrissat B."/>
            <person name="Grigoriev I.V."/>
            <person name="Hibbett D."/>
            <person name="Nagy L.G."/>
            <person name="Martin F.M."/>
        </authorList>
    </citation>
    <scope>NUCLEOTIDE SEQUENCE</scope>
    <source>
        <strain evidence="1">P2</strain>
    </source>
</reference>
<evidence type="ECO:0000313" key="2">
    <source>
        <dbReference type="Proteomes" id="UP000886501"/>
    </source>
</evidence>
<reference evidence="1" key="2">
    <citation type="journal article" date="2020" name="Nat. Commun.">
        <title>Large-scale genome sequencing of mycorrhizal fungi provides insights into the early evolution of symbiotic traits.</title>
        <authorList>
            <person name="Miyauchi S."/>
            <person name="Kiss E."/>
            <person name="Kuo A."/>
            <person name="Drula E."/>
            <person name="Kohler A."/>
            <person name="Sanchez-Garcia M."/>
            <person name="Morin E."/>
            <person name="Andreopoulos B."/>
            <person name="Barry K.W."/>
            <person name="Bonito G."/>
            <person name="Buee M."/>
            <person name="Carver A."/>
            <person name="Chen C."/>
            <person name="Cichocki N."/>
            <person name="Clum A."/>
            <person name="Culley D."/>
            <person name="Crous P.W."/>
            <person name="Fauchery L."/>
            <person name="Girlanda M."/>
            <person name="Hayes R.D."/>
            <person name="Keri Z."/>
            <person name="LaButti K."/>
            <person name="Lipzen A."/>
            <person name="Lombard V."/>
            <person name="Magnuson J."/>
            <person name="Maillard F."/>
            <person name="Murat C."/>
            <person name="Nolan M."/>
            <person name="Ohm R.A."/>
            <person name="Pangilinan J."/>
            <person name="Pereira M.F."/>
            <person name="Perotto S."/>
            <person name="Peter M."/>
            <person name="Pfister S."/>
            <person name="Riley R."/>
            <person name="Sitrit Y."/>
            <person name="Stielow J.B."/>
            <person name="Szollosi G."/>
            <person name="Zifcakova L."/>
            <person name="Stursova M."/>
            <person name="Spatafora J.W."/>
            <person name="Tedersoo L."/>
            <person name="Vaario L.M."/>
            <person name="Yamada A."/>
            <person name="Yan M."/>
            <person name="Wang P."/>
            <person name="Xu J."/>
            <person name="Bruns T."/>
            <person name="Baldrian P."/>
            <person name="Vilgalys R."/>
            <person name="Dunand C."/>
            <person name="Henrissat B."/>
            <person name="Grigoriev I.V."/>
            <person name="Hibbett D."/>
            <person name="Nagy L.G."/>
            <person name="Martin F.M."/>
        </authorList>
    </citation>
    <scope>NUCLEOTIDE SEQUENCE</scope>
    <source>
        <strain evidence="1">P2</strain>
    </source>
</reference>
<dbReference type="EMBL" id="MU117988">
    <property type="protein sequence ID" value="KAF9650118.1"/>
    <property type="molecule type" value="Genomic_DNA"/>
</dbReference>
<evidence type="ECO:0000313" key="1">
    <source>
        <dbReference type="EMBL" id="KAF9650118.1"/>
    </source>
</evidence>
<proteinExistence type="predicted"/>
<organism evidence="1 2">
    <name type="scientific">Thelephora ganbajun</name>
    <name type="common">Ganba fungus</name>
    <dbReference type="NCBI Taxonomy" id="370292"/>
    <lineage>
        <taxon>Eukaryota</taxon>
        <taxon>Fungi</taxon>
        <taxon>Dikarya</taxon>
        <taxon>Basidiomycota</taxon>
        <taxon>Agaricomycotina</taxon>
        <taxon>Agaricomycetes</taxon>
        <taxon>Thelephorales</taxon>
        <taxon>Thelephoraceae</taxon>
        <taxon>Thelephora</taxon>
    </lineage>
</organism>
<sequence length="344" mass="37761">MKFPMSETNPMKVYGLPKTVATEFRLLSKPCSVIRDVTLKVLGKLDAASKKSSFHSRMVLTGSSGCGKSYTLIQGVEYAAANNWLVFYFPYVINTVNSSTSYIYDPRTRTYLQPAYASQTLQNFVTVNSQLIQKLKVSDDVPIEGRATIPKGAPLADLIAVGAKDQNSAPVVLSALLEILGKQTEYPVLLAIDDFQALYCKTSYKDPRFSMIKSYHLSMPRLLLEYASGKKSFARGAVLGALSTANTTFSVPVELQESLKLNHGTTSPYIKRSQELISYAEGLTNVPVPETLGVPEAASLFDVWMKDKAISHDSGDELFMSKYSEAGGNPRDFVWKGLLVTMAS</sequence>
<accession>A0ACB6ZKZ6</accession>
<gene>
    <name evidence="1" type="ORF">BDM02DRAFT_3155015</name>
</gene>
<dbReference type="Proteomes" id="UP000886501">
    <property type="component" value="Unassembled WGS sequence"/>
</dbReference>
<protein>
    <submittedName>
        <fullName evidence="1">Uncharacterized protein</fullName>
    </submittedName>
</protein>
<name>A0ACB6ZKZ6_THEGA</name>
<keyword evidence="2" id="KW-1185">Reference proteome</keyword>
<comment type="caution">
    <text evidence="1">The sequence shown here is derived from an EMBL/GenBank/DDBJ whole genome shotgun (WGS) entry which is preliminary data.</text>
</comment>